<dbReference type="SUPFAM" id="SSF161098">
    <property type="entry name" value="MetI-like"/>
    <property type="match status" value="1"/>
</dbReference>
<dbReference type="Proteomes" id="UP000680670">
    <property type="component" value="Unassembled WGS sequence"/>
</dbReference>
<protein>
    <submittedName>
        <fullName evidence="9">ABC transporter permease</fullName>
    </submittedName>
</protein>
<keyword evidence="6 7" id="KW-0472">Membrane</keyword>
<evidence type="ECO:0000259" key="8">
    <source>
        <dbReference type="PROSITE" id="PS50928"/>
    </source>
</evidence>
<feature type="domain" description="ABC transmembrane type-1" evidence="8">
    <location>
        <begin position="95"/>
        <end position="304"/>
    </location>
</feature>
<keyword evidence="10" id="KW-1185">Reference proteome</keyword>
<evidence type="ECO:0000313" key="10">
    <source>
        <dbReference type="Proteomes" id="UP000680670"/>
    </source>
</evidence>
<evidence type="ECO:0000256" key="3">
    <source>
        <dbReference type="ARBA" id="ARBA00022475"/>
    </source>
</evidence>
<evidence type="ECO:0000256" key="1">
    <source>
        <dbReference type="ARBA" id="ARBA00004651"/>
    </source>
</evidence>
<evidence type="ECO:0000256" key="4">
    <source>
        <dbReference type="ARBA" id="ARBA00022692"/>
    </source>
</evidence>
<evidence type="ECO:0000256" key="7">
    <source>
        <dbReference type="RuleBase" id="RU363032"/>
    </source>
</evidence>
<dbReference type="PANTHER" id="PTHR43163:SF6">
    <property type="entry name" value="DIPEPTIDE TRANSPORT SYSTEM PERMEASE PROTEIN DPPB-RELATED"/>
    <property type="match status" value="1"/>
</dbReference>
<feature type="transmembrane region" description="Helical" evidence="7">
    <location>
        <begin position="9"/>
        <end position="29"/>
    </location>
</feature>
<reference evidence="9 10" key="1">
    <citation type="submission" date="2021-03" db="EMBL/GenBank/DDBJ databases">
        <title>Antimicrobial resistance genes in bacteria isolated from Japanese honey, and their potential for conferring macrolide and lincosamide resistance in the American foulbrood pathogen Paenibacillus larvae.</title>
        <authorList>
            <person name="Okamoto M."/>
            <person name="Kumagai M."/>
            <person name="Kanamori H."/>
            <person name="Takamatsu D."/>
        </authorList>
    </citation>
    <scope>NUCLEOTIDE SEQUENCE [LARGE SCALE GENOMIC DNA]</scope>
    <source>
        <strain evidence="9 10">J6TS1</strain>
    </source>
</reference>
<organism evidence="9 10">
    <name type="scientific">Siminovitchia terrae</name>
    <name type="common">Bacillus terrae</name>
    <dbReference type="NCBI Taxonomy" id="1914933"/>
    <lineage>
        <taxon>Bacteria</taxon>
        <taxon>Bacillati</taxon>
        <taxon>Bacillota</taxon>
        <taxon>Bacilli</taxon>
        <taxon>Bacillales</taxon>
        <taxon>Bacillaceae</taxon>
        <taxon>Siminovitchia</taxon>
    </lineage>
</organism>
<keyword evidence="4 7" id="KW-0812">Transmembrane</keyword>
<proteinExistence type="inferred from homology"/>
<dbReference type="PANTHER" id="PTHR43163">
    <property type="entry name" value="DIPEPTIDE TRANSPORT SYSTEM PERMEASE PROTEIN DPPB-RELATED"/>
    <property type="match status" value="1"/>
</dbReference>
<keyword evidence="3" id="KW-1003">Cell membrane</keyword>
<dbReference type="InterPro" id="IPR045621">
    <property type="entry name" value="BPD_transp_1_N"/>
</dbReference>
<dbReference type="RefSeq" id="WP_212952880.1">
    <property type="nucleotide sequence ID" value="NZ_BORJ01000001.1"/>
</dbReference>
<dbReference type="Pfam" id="PF00528">
    <property type="entry name" value="BPD_transp_1"/>
    <property type="match status" value="1"/>
</dbReference>
<feature type="transmembrane region" description="Helical" evidence="7">
    <location>
        <begin position="99"/>
        <end position="120"/>
    </location>
</feature>
<dbReference type="InterPro" id="IPR000515">
    <property type="entry name" value="MetI-like"/>
</dbReference>
<feature type="transmembrane region" description="Helical" evidence="7">
    <location>
        <begin position="177"/>
        <end position="196"/>
    </location>
</feature>
<comment type="similarity">
    <text evidence="7">Belongs to the binding-protein-dependent transport system permease family.</text>
</comment>
<dbReference type="Pfam" id="PF19300">
    <property type="entry name" value="BPD_transp_1_N"/>
    <property type="match status" value="1"/>
</dbReference>
<feature type="transmembrane region" description="Helical" evidence="7">
    <location>
        <begin position="132"/>
        <end position="157"/>
    </location>
</feature>
<gene>
    <name evidence="9" type="ORF">J6TS1_06510</name>
</gene>
<evidence type="ECO:0000313" key="9">
    <source>
        <dbReference type="EMBL" id="GIN94781.1"/>
    </source>
</evidence>
<comment type="caution">
    <text evidence="9">The sequence shown here is derived from an EMBL/GenBank/DDBJ whole genome shotgun (WGS) entry which is preliminary data.</text>
</comment>
<name>A0ABQ4KT73_SIMTE</name>
<dbReference type="PROSITE" id="PS50928">
    <property type="entry name" value="ABC_TM1"/>
    <property type="match status" value="1"/>
</dbReference>
<keyword evidence="2 7" id="KW-0813">Transport</keyword>
<evidence type="ECO:0000256" key="2">
    <source>
        <dbReference type="ARBA" id="ARBA00022448"/>
    </source>
</evidence>
<evidence type="ECO:0000256" key="5">
    <source>
        <dbReference type="ARBA" id="ARBA00022989"/>
    </source>
</evidence>
<evidence type="ECO:0000256" key="6">
    <source>
        <dbReference type="ARBA" id="ARBA00023136"/>
    </source>
</evidence>
<dbReference type="EMBL" id="BORJ01000001">
    <property type="protein sequence ID" value="GIN94781.1"/>
    <property type="molecule type" value="Genomic_DNA"/>
</dbReference>
<dbReference type="Gene3D" id="1.10.3720.10">
    <property type="entry name" value="MetI-like"/>
    <property type="match status" value="1"/>
</dbReference>
<dbReference type="CDD" id="cd06261">
    <property type="entry name" value="TM_PBP2"/>
    <property type="match status" value="1"/>
</dbReference>
<comment type="subcellular location">
    <subcellularLocation>
        <location evidence="1 7">Cell membrane</location>
        <topology evidence="1 7">Multi-pass membrane protein</topology>
    </subcellularLocation>
</comment>
<sequence length="314" mass="34488">MHVYLLKRLLSLIPVLVVVSIVVFLLVHLSPGDPVKAMLGQNAPPEQVTQLREELGLNRPLIEQYFSWSIDLLKGDLGNSIFLKKPVLEIFMSYLGPTISLSILAQIISIAIALPSGIWAARKKGTAMDQTIMGISLVGISMPSFLLGLLLIIVFAVQLRWFPVAGYQPLSSGFWNHLKFLILPAIALGYMQAAIITRMTRASMLEVISANYVKTAKAKGLSQSVVINKHAFRNALVTILEVIGQTFATLITGAFVVEAVFNIPGLGQLIVNSIERRDFILIQGITILVAMAYVLINLIIDLLHSVVDPRVRLK</sequence>
<dbReference type="InterPro" id="IPR035906">
    <property type="entry name" value="MetI-like_sf"/>
</dbReference>
<feature type="transmembrane region" description="Helical" evidence="7">
    <location>
        <begin position="279"/>
        <end position="300"/>
    </location>
</feature>
<accession>A0ABQ4KT73</accession>
<keyword evidence="5 7" id="KW-1133">Transmembrane helix</keyword>